<dbReference type="InterPro" id="IPR014729">
    <property type="entry name" value="Rossmann-like_a/b/a_fold"/>
</dbReference>
<dbReference type="InterPro" id="IPR023465">
    <property type="entry name" value="Riboflavin_kinase_dom_sf"/>
</dbReference>
<dbReference type="NCBIfam" id="NF004162">
    <property type="entry name" value="PRK05627.1-5"/>
    <property type="match status" value="1"/>
</dbReference>
<dbReference type="EC" id="2.7.7.2" evidence="5"/>
<dbReference type="GO" id="GO:0003919">
    <property type="term" value="F:FMN adenylyltransferase activity"/>
    <property type="evidence" value="ECO:0007669"/>
    <property type="project" value="UniProtKB-EC"/>
</dbReference>
<keyword evidence="15" id="KW-0511">Multifunctional enzyme</keyword>
<dbReference type="NCBIfam" id="TIGR00083">
    <property type="entry name" value="ribF"/>
    <property type="match status" value="1"/>
</dbReference>
<dbReference type="SMART" id="SM00904">
    <property type="entry name" value="Flavokinase"/>
    <property type="match status" value="1"/>
</dbReference>
<dbReference type="GO" id="GO:0009398">
    <property type="term" value="P:FMN biosynthetic process"/>
    <property type="evidence" value="ECO:0007669"/>
    <property type="project" value="UniProtKB-UniPathway"/>
</dbReference>
<keyword evidence="7" id="KW-0285">Flavoprotein</keyword>
<dbReference type="UniPathway" id="UPA00276">
    <property type="reaction ID" value="UER00406"/>
</dbReference>
<dbReference type="Gene3D" id="2.40.30.30">
    <property type="entry name" value="Riboflavin kinase-like"/>
    <property type="match status" value="1"/>
</dbReference>
<feature type="domain" description="Riboflavin kinase" evidence="16">
    <location>
        <begin position="145"/>
        <end position="264"/>
    </location>
</feature>
<dbReference type="Pfam" id="PF06574">
    <property type="entry name" value="FAD_syn"/>
    <property type="match status" value="1"/>
</dbReference>
<dbReference type="Pfam" id="PF01687">
    <property type="entry name" value="Flavokinase"/>
    <property type="match status" value="1"/>
</dbReference>
<gene>
    <name evidence="17" type="ORF">MNB_SV-3-1575</name>
</gene>
<evidence type="ECO:0000256" key="9">
    <source>
        <dbReference type="ARBA" id="ARBA00022679"/>
    </source>
</evidence>
<dbReference type="InterPro" id="IPR015865">
    <property type="entry name" value="Riboflavin_kinase_bac/euk"/>
</dbReference>
<dbReference type="Gene3D" id="3.40.50.620">
    <property type="entry name" value="HUPs"/>
    <property type="match status" value="1"/>
</dbReference>
<evidence type="ECO:0000256" key="5">
    <source>
        <dbReference type="ARBA" id="ARBA00012393"/>
    </source>
</evidence>
<reference evidence="17" key="1">
    <citation type="submission" date="2016-10" db="EMBL/GenBank/DDBJ databases">
        <authorList>
            <person name="de Groot N.N."/>
        </authorList>
    </citation>
    <scope>NUCLEOTIDE SEQUENCE</scope>
</reference>
<evidence type="ECO:0000256" key="2">
    <source>
        <dbReference type="ARBA" id="ARBA00005201"/>
    </source>
</evidence>
<evidence type="ECO:0000256" key="15">
    <source>
        <dbReference type="ARBA" id="ARBA00023268"/>
    </source>
</evidence>
<accession>A0A1W1C9L6</accession>
<keyword evidence="11" id="KW-0547">Nucleotide-binding</keyword>
<proteinExistence type="inferred from homology"/>
<dbReference type="InterPro" id="IPR015864">
    <property type="entry name" value="FAD_synthase"/>
</dbReference>
<dbReference type="GO" id="GO:0005524">
    <property type="term" value="F:ATP binding"/>
    <property type="evidence" value="ECO:0007669"/>
    <property type="project" value="UniProtKB-KW"/>
</dbReference>
<evidence type="ECO:0000256" key="4">
    <source>
        <dbReference type="ARBA" id="ARBA00012105"/>
    </source>
</evidence>
<dbReference type="EMBL" id="FPHI01000023">
    <property type="protein sequence ID" value="SFV62454.1"/>
    <property type="molecule type" value="Genomic_DNA"/>
</dbReference>
<evidence type="ECO:0000256" key="12">
    <source>
        <dbReference type="ARBA" id="ARBA00022777"/>
    </source>
</evidence>
<keyword evidence="14" id="KW-0067">ATP-binding</keyword>
<evidence type="ECO:0000256" key="7">
    <source>
        <dbReference type="ARBA" id="ARBA00022630"/>
    </source>
</evidence>
<comment type="pathway">
    <text evidence="2">Cofactor biosynthesis; FMN biosynthesis; FMN from riboflavin (ATP route): step 1/1.</text>
</comment>
<evidence type="ECO:0000256" key="8">
    <source>
        <dbReference type="ARBA" id="ARBA00022643"/>
    </source>
</evidence>
<sequence>MYTNTIKSIAIGSFDGMHIAHQTLAKKADALVIIERDGGYLTPGHKRSFCTDKVCCFYHFDVIKDLSPEAFVTKLQEDFPVLETIVVGHDFHFGKNKAGSAQTLSQLYDKNIIIVDEVSHKGIPVHSRTIKAYLQEGNVEMVNALLGRTYHIEGEVIQGQGLGKKELVPTLNLFVKGYQLPLEGVYATRTKIKGEWLPSVSFLGHRVSTDGSFAVETHVLEQDIGEVHGKVAIEFIDFIRANQKFKNLEALKMQIADDIQKAKR</sequence>
<dbReference type="SUPFAM" id="SSF82114">
    <property type="entry name" value="Riboflavin kinase-like"/>
    <property type="match status" value="1"/>
</dbReference>
<evidence type="ECO:0000256" key="1">
    <source>
        <dbReference type="ARBA" id="ARBA00004726"/>
    </source>
</evidence>
<dbReference type="AlphaFoldDB" id="A0A1W1C9L6"/>
<evidence type="ECO:0000256" key="3">
    <source>
        <dbReference type="ARBA" id="ARBA00010214"/>
    </source>
</evidence>
<dbReference type="SUPFAM" id="SSF52374">
    <property type="entry name" value="Nucleotidylyl transferase"/>
    <property type="match status" value="1"/>
</dbReference>
<dbReference type="InterPro" id="IPR023468">
    <property type="entry name" value="Riboflavin_kinase"/>
</dbReference>
<evidence type="ECO:0000259" key="16">
    <source>
        <dbReference type="SMART" id="SM00904"/>
    </source>
</evidence>
<evidence type="ECO:0000256" key="6">
    <source>
        <dbReference type="ARBA" id="ARBA00018483"/>
    </source>
</evidence>
<keyword evidence="9 17" id="KW-0808">Transferase</keyword>
<comment type="similarity">
    <text evidence="3">Belongs to the RibF family.</text>
</comment>
<dbReference type="EC" id="2.7.1.26" evidence="4"/>
<keyword evidence="8" id="KW-0288">FMN</keyword>
<keyword evidence="12 17" id="KW-0418">Kinase</keyword>
<dbReference type="GO" id="GO:0006747">
    <property type="term" value="P:FAD biosynthetic process"/>
    <property type="evidence" value="ECO:0007669"/>
    <property type="project" value="UniProtKB-UniPathway"/>
</dbReference>
<dbReference type="InterPro" id="IPR002606">
    <property type="entry name" value="Riboflavin_kinase_bac"/>
</dbReference>
<evidence type="ECO:0000313" key="17">
    <source>
        <dbReference type="EMBL" id="SFV62454.1"/>
    </source>
</evidence>
<evidence type="ECO:0000256" key="14">
    <source>
        <dbReference type="ARBA" id="ARBA00022840"/>
    </source>
</evidence>
<evidence type="ECO:0000256" key="10">
    <source>
        <dbReference type="ARBA" id="ARBA00022695"/>
    </source>
</evidence>
<dbReference type="PANTHER" id="PTHR22749">
    <property type="entry name" value="RIBOFLAVIN KINASE/FMN ADENYLYLTRANSFERASE"/>
    <property type="match status" value="1"/>
</dbReference>
<dbReference type="GO" id="GO:0008531">
    <property type="term" value="F:riboflavin kinase activity"/>
    <property type="evidence" value="ECO:0007669"/>
    <property type="project" value="UniProtKB-EC"/>
</dbReference>
<dbReference type="GO" id="GO:0009231">
    <property type="term" value="P:riboflavin biosynthetic process"/>
    <property type="evidence" value="ECO:0007669"/>
    <property type="project" value="InterPro"/>
</dbReference>
<dbReference type="UniPathway" id="UPA00277">
    <property type="reaction ID" value="UER00407"/>
</dbReference>
<organism evidence="17">
    <name type="scientific">hydrothermal vent metagenome</name>
    <dbReference type="NCBI Taxonomy" id="652676"/>
    <lineage>
        <taxon>unclassified sequences</taxon>
        <taxon>metagenomes</taxon>
        <taxon>ecological metagenomes</taxon>
    </lineage>
</organism>
<protein>
    <recommendedName>
        <fullName evidence="6">Bifunctional riboflavin kinase/FMN adenylyltransferase</fullName>
        <ecNumber evidence="4">2.7.1.26</ecNumber>
        <ecNumber evidence="5">2.7.7.2</ecNumber>
    </recommendedName>
</protein>
<name>A0A1W1C9L6_9ZZZZ</name>
<evidence type="ECO:0000256" key="11">
    <source>
        <dbReference type="ARBA" id="ARBA00022741"/>
    </source>
</evidence>
<evidence type="ECO:0000256" key="13">
    <source>
        <dbReference type="ARBA" id="ARBA00022827"/>
    </source>
</evidence>
<keyword evidence="13" id="KW-0274">FAD</keyword>
<dbReference type="PANTHER" id="PTHR22749:SF6">
    <property type="entry name" value="RIBOFLAVIN KINASE"/>
    <property type="match status" value="1"/>
</dbReference>
<keyword evidence="10 17" id="KW-0548">Nucleotidyltransferase</keyword>
<comment type="pathway">
    <text evidence="1">Cofactor biosynthesis; FAD biosynthesis; FAD from FMN: step 1/1.</text>
</comment>